<dbReference type="EMBL" id="JAAMPC010000006">
    <property type="protein sequence ID" value="KAG2306408.1"/>
    <property type="molecule type" value="Genomic_DNA"/>
</dbReference>
<sequence length="110" mass="12993">MGKKNKKYCTGNVYHYLRGEAEEVTWSKAVWTSQSIPRHSFHTWLVVQNRIPTRDRLISWGIQVPPICLLCNSADESRDHLYWECNYSFDLWSMVADRCRTNPTRTGRDL</sequence>
<dbReference type="PANTHER" id="PTHR33116:SF78">
    <property type="entry name" value="OS12G0587133 PROTEIN"/>
    <property type="match status" value="1"/>
</dbReference>
<dbReference type="OrthoDB" id="1099454at2759"/>
<comment type="caution">
    <text evidence="2">The sequence shown here is derived from an EMBL/GenBank/DDBJ whole genome shotgun (WGS) entry which is preliminary data.</text>
</comment>
<dbReference type="AlphaFoldDB" id="A0A8X7SHF8"/>
<proteinExistence type="predicted"/>
<dbReference type="Pfam" id="PF13966">
    <property type="entry name" value="zf-RVT"/>
    <property type="match status" value="1"/>
</dbReference>
<organism evidence="2 3">
    <name type="scientific">Brassica carinata</name>
    <name type="common">Ethiopian mustard</name>
    <name type="synonym">Abyssinian cabbage</name>
    <dbReference type="NCBI Taxonomy" id="52824"/>
    <lineage>
        <taxon>Eukaryota</taxon>
        <taxon>Viridiplantae</taxon>
        <taxon>Streptophyta</taxon>
        <taxon>Embryophyta</taxon>
        <taxon>Tracheophyta</taxon>
        <taxon>Spermatophyta</taxon>
        <taxon>Magnoliopsida</taxon>
        <taxon>eudicotyledons</taxon>
        <taxon>Gunneridae</taxon>
        <taxon>Pentapetalae</taxon>
        <taxon>rosids</taxon>
        <taxon>malvids</taxon>
        <taxon>Brassicales</taxon>
        <taxon>Brassicaceae</taxon>
        <taxon>Brassiceae</taxon>
        <taxon>Brassica</taxon>
    </lineage>
</organism>
<gene>
    <name evidence="2" type="ORF">Bca52824_026156</name>
</gene>
<dbReference type="PANTHER" id="PTHR33116">
    <property type="entry name" value="REVERSE TRANSCRIPTASE ZINC-BINDING DOMAIN-CONTAINING PROTEIN-RELATED-RELATED"/>
    <property type="match status" value="1"/>
</dbReference>
<accession>A0A8X7SHF8</accession>
<evidence type="ECO:0000313" key="2">
    <source>
        <dbReference type="EMBL" id="KAG2306408.1"/>
    </source>
</evidence>
<evidence type="ECO:0000313" key="3">
    <source>
        <dbReference type="Proteomes" id="UP000886595"/>
    </source>
</evidence>
<feature type="domain" description="Reverse transcriptase zinc-binding" evidence="1">
    <location>
        <begin position="9"/>
        <end position="92"/>
    </location>
</feature>
<protein>
    <recommendedName>
        <fullName evidence="1">Reverse transcriptase zinc-binding domain-containing protein</fullName>
    </recommendedName>
</protein>
<dbReference type="Proteomes" id="UP000886595">
    <property type="component" value="Unassembled WGS sequence"/>
</dbReference>
<dbReference type="InterPro" id="IPR026960">
    <property type="entry name" value="RVT-Znf"/>
</dbReference>
<evidence type="ECO:0000259" key="1">
    <source>
        <dbReference type="Pfam" id="PF13966"/>
    </source>
</evidence>
<keyword evidence="3" id="KW-1185">Reference proteome</keyword>
<reference evidence="2 3" key="1">
    <citation type="submission" date="2020-02" db="EMBL/GenBank/DDBJ databases">
        <authorList>
            <person name="Ma Q."/>
            <person name="Huang Y."/>
            <person name="Song X."/>
            <person name="Pei D."/>
        </authorList>
    </citation>
    <scope>NUCLEOTIDE SEQUENCE [LARGE SCALE GENOMIC DNA]</scope>
    <source>
        <strain evidence="2">Sxm20200214</strain>
        <tissue evidence="2">Leaf</tissue>
    </source>
</reference>
<name>A0A8X7SHF8_BRACI</name>